<dbReference type="AlphaFoldDB" id="A0A6A7ANR7"/>
<sequence>MPLPDFFPPPDSPDLGRLVQGRLNKIHQQFPALCPRTLDDFRIVADKLSAIAEVFQTVTKRLAAQDETYDAAAVFKQAERALDWAEFLAVVQVDRVPTERTLLFRAHDQAVTDQAGVYASAARRIPFDDEYRQRKSVQEFVKSLGLHLGKKEIEAETGKRLKTKFTSTSPRLEWTLHLTGKKSREQRDQVDFVIFDLRTLRKTPDTTVFRVADVLQFLETSGQTNLIPRNYQQWARNCDEHIIMGKDVEKGIVHIVPWPELRWMSIINEPFCSAYTLSTYERFKNESMKKRVG</sequence>
<feature type="domain" description="DUF7587" evidence="1">
    <location>
        <begin position="100"/>
        <end position="259"/>
    </location>
</feature>
<organism evidence="2 3">
    <name type="scientific">Plenodomus tracheiphilus IPT5</name>
    <dbReference type="NCBI Taxonomy" id="1408161"/>
    <lineage>
        <taxon>Eukaryota</taxon>
        <taxon>Fungi</taxon>
        <taxon>Dikarya</taxon>
        <taxon>Ascomycota</taxon>
        <taxon>Pezizomycotina</taxon>
        <taxon>Dothideomycetes</taxon>
        <taxon>Pleosporomycetidae</taxon>
        <taxon>Pleosporales</taxon>
        <taxon>Pleosporineae</taxon>
        <taxon>Leptosphaeriaceae</taxon>
        <taxon>Plenodomus</taxon>
    </lineage>
</organism>
<name>A0A6A7ANR7_9PLEO</name>
<dbReference type="OrthoDB" id="3798384at2759"/>
<protein>
    <recommendedName>
        <fullName evidence="1">DUF7587 domain-containing protein</fullName>
    </recommendedName>
</protein>
<dbReference type="EMBL" id="MU006452">
    <property type="protein sequence ID" value="KAF2843967.1"/>
    <property type="molecule type" value="Genomic_DNA"/>
</dbReference>
<dbReference type="InterPro" id="IPR056009">
    <property type="entry name" value="DUF7587"/>
</dbReference>
<keyword evidence="3" id="KW-1185">Reference proteome</keyword>
<accession>A0A6A7ANR7</accession>
<dbReference type="Proteomes" id="UP000799423">
    <property type="component" value="Unassembled WGS sequence"/>
</dbReference>
<gene>
    <name evidence="2" type="ORF">T440DRAFT_473767</name>
</gene>
<evidence type="ECO:0000259" key="1">
    <source>
        <dbReference type="Pfam" id="PF24494"/>
    </source>
</evidence>
<proteinExistence type="predicted"/>
<reference evidence="2" key="1">
    <citation type="submission" date="2020-01" db="EMBL/GenBank/DDBJ databases">
        <authorList>
            <consortium name="DOE Joint Genome Institute"/>
            <person name="Haridas S."/>
            <person name="Albert R."/>
            <person name="Binder M."/>
            <person name="Bloem J."/>
            <person name="Labutti K."/>
            <person name="Salamov A."/>
            <person name="Andreopoulos B."/>
            <person name="Baker S.E."/>
            <person name="Barry K."/>
            <person name="Bills G."/>
            <person name="Bluhm B.H."/>
            <person name="Cannon C."/>
            <person name="Castanera R."/>
            <person name="Culley D.E."/>
            <person name="Daum C."/>
            <person name="Ezra D."/>
            <person name="Gonzalez J.B."/>
            <person name="Henrissat B."/>
            <person name="Kuo A."/>
            <person name="Liang C."/>
            <person name="Lipzen A."/>
            <person name="Lutzoni F."/>
            <person name="Magnuson J."/>
            <person name="Mondo S."/>
            <person name="Nolan M."/>
            <person name="Ohm R."/>
            <person name="Pangilinan J."/>
            <person name="Park H.-J."/>
            <person name="Ramirez L."/>
            <person name="Alfaro M."/>
            <person name="Sun H."/>
            <person name="Tritt A."/>
            <person name="Yoshinaga Y."/>
            <person name="Zwiers L.-H."/>
            <person name="Turgeon B.G."/>
            <person name="Goodwin S.B."/>
            <person name="Spatafora J.W."/>
            <person name="Crous P.W."/>
            <person name="Grigoriev I.V."/>
        </authorList>
    </citation>
    <scope>NUCLEOTIDE SEQUENCE</scope>
    <source>
        <strain evidence="2">IPT5</strain>
    </source>
</reference>
<evidence type="ECO:0000313" key="3">
    <source>
        <dbReference type="Proteomes" id="UP000799423"/>
    </source>
</evidence>
<evidence type="ECO:0000313" key="2">
    <source>
        <dbReference type="EMBL" id="KAF2843967.1"/>
    </source>
</evidence>
<dbReference type="Pfam" id="PF24494">
    <property type="entry name" value="DUF7587"/>
    <property type="match status" value="1"/>
</dbReference>